<comment type="similarity">
    <text evidence="1">Belongs to the ComF/GntX family.</text>
</comment>
<evidence type="ECO:0000313" key="2">
    <source>
        <dbReference type="EMBL" id="OEE58063.1"/>
    </source>
</evidence>
<dbReference type="EMBL" id="AJWN02000100">
    <property type="protein sequence ID" value="OEE58063.1"/>
    <property type="molecule type" value="Genomic_DNA"/>
</dbReference>
<accession>A0A1E5BXT7</accession>
<evidence type="ECO:0000256" key="1">
    <source>
        <dbReference type="ARBA" id="ARBA00008007"/>
    </source>
</evidence>
<proteinExistence type="inferred from homology"/>
<comment type="caution">
    <text evidence="2">The sequence shown here is derived from an EMBL/GenBank/DDBJ whole genome shotgun (WGS) entry which is preliminary data.</text>
</comment>
<dbReference type="InterPro" id="IPR029057">
    <property type="entry name" value="PRTase-like"/>
</dbReference>
<name>A0A1E5BXT7_9GAMM</name>
<dbReference type="PANTHER" id="PTHR47505">
    <property type="entry name" value="DNA UTILIZATION PROTEIN YHGH"/>
    <property type="match status" value="1"/>
</dbReference>
<gene>
    <name evidence="2" type="ORF">A1OK_16555</name>
</gene>
<evidence type="ECO:0000313" key="3">
    <source>
        <dbReference type="Proteomes" id="UP000095039"/>
    </source>
</evidence>
<dbReference type="InterPro" id="IPR051910">
    <property type="entry name" value="ComF/GntX_DNA_util-trans"/>
</dbReference>
<dbReference type="Gene3D" id="3.40.50.2020">
    <property type="match status" value="1"/>
</dbReference>
<dbReference type="Proteomes" id="UP000095039">
    <property type="component" value="Unassembled WGS sequence"/>
</dbReference>
<dbReference type="RefSeq" id="WP_016962477.1">
    <property type="nucleotide sequence ID" value="NZ_AJWN02000100.1"/>
</dbReference>
<organism evidence="2 3">
    <name type="scientific">Enterovibrio norvegicus FF-454</name>
    <dbReference type="NCBI Taxonomy" id="1185651"/>
    <lineage>
        <taxon>Bacteria</taxon>
        <taxon>Pseudomonadati</taxon>
        <taxon>Pseudomonadota</taxon>
        <taxon>Gammaproteobacteria</taxon>
        <taxon>Vibrionales</taxon>
        <taxon>Vibrionaceae</taxon>
        <taxon>Enterovibrio</taxon>
    </lineage>
</organism>
<dbReference type="InterPro" id="IPR000836">
    <property type="entry name" value="PRTase_dom"/>
</dbReference>
<dbReference type="CDD" id="cd06223">
    <property type="entry name" value="PRTases_typeI"/>
    <property type="match status" value="1"/>
</dbReference>
<dbReference type="SUPFAM" id="SSF53271">
    <property type="entry name" value="PRTase-like"/>
    <property type="match status" value="1"/>
</dbReference>
<reference evidence="2 3" key="1">
    <citation type="journal article" date="2012" name="Science">
        <title>Ecological populations of bacteria act as socially cohesive units of antibiotic production and resistance.</title>
        <authorList>
            <person name="Cordero O.X."/>
            <person name="Wildschutte H."/>
            <person name="Kirkup B."/>
            <person name="Proehl S."/>
            <person name="Ngo L."/>
            <person name="Hussain F."/>
            <person name="Le Roux F."/>
            <person name="Mincer T."/>
            <person name="Polz M.F."/>
        </authorList>
    </citation>
    <scope>NUCLEOTIDE SEQUENCE [LARGE SCALE GENOMIC DNA]</scope>
    <source>
        <strain evidence="2 3">FF-454</strain>
    </source>
</reference>
<sequence length="198" mass="22101">MDVNVKEITGIWDSGYSLDKHIVSSTYIGENQWGHAQFDTTRTDVGEAVFLLKYRSDFSQCKEIAQSISDNIITQLPHISFIVAMPPSKIRPKQPVQEIASELAKIIGKPSISGLLIKSQSTPQMKDIASREERIAILIDAFEIDKEVVKETLPERGYNVLIVDDLYDTGTSLEAATQTLRECDKIGQIFVATATRKK</sequence>
<dbReference type="GO" id="GO:0016757">
    <property type="term" value="F:glycosyltransferase activity"/>
    <property type="evidence" value="ECO:0007669"/>
    <property type="project" value="UniProtKB-KW"/>
</dbReference>
<keyword evidence="3" id="KW-1185">Reference proteome</keyword>
<protein>
    <submittedName>
        <fullName evidence="2">Amidophosphoribosyltransferase</fullName>
    </submittedName>
</protein>
<dbReference type="PANTHER" id="PTHR47505:SF1">
    <property type="entry name" value="DNA UTILIZATION PROTEIN YHGH"/>
    <property type="match status" value="1"/>
</dbReference>
<dbReference type="AlphaFoldDB" id="A0A1E5BXT7"/>